<dbReference type="InterPro" id="IPR004099">
    <property type="entry name" value="Pyr_nucl-diS_OxRdtase_dimer"/>
</dbReference>
<dbReference type="PIRSF" id="PIRSF000350">
    <property type="entry name" value="Mercury_reductase_MerA"/>
    <property type="match status" value="1"/>
</dbReference>
<feature type="domain" description="FAD/NAD(P)-binding" evidence="11">
    <location>
        <begin position="4"/>
        <end position="311"/>
    </location>
</feature>
<evidence type="ECO:0000256" key="1">
    <source>
        <dbReference type="ARBA" id="ARBA00007532"/>
    </source>
</evidence>
<keyword evidence="13" id="KW-1185">Reference proteome</keyword>
<feature type="binding site" evidence="8">
    <location>
        <position position="258"/>
    </location>
    <ligand>
        <name>NAD(+)</name>
        <dbReference type="ChEBI" id="CHEBI:57540"/>
    </ligand>
</feature>
<evidence type="ECO:0000256" key="5">
    <source>
        <dbReference type="ARBA" id="ARBA00023027"/>
    </source>
</evidence>
<keyword evidence="4 8" id="KW-0274">FAD</keyword>
<dbReference type="SUPFAM" id="SSF55424">
    <property type="entry name" value="FAD/NAD-linked reductases, dimerisation (C-terminal) domain"/>
    <property type="match status" value="1"/>
</dbReference>
<keyword evidence="5 8" id="KW-0520">NAD</keyword>
<feature type="domain" description="Pyridine nucleotide-disulphide oxidoreductase dimerisation" evidence="10">
    <location>
        <begin position="334"/>
        <end position="441"/>
    </location>
</feature>
<dbReference type="Proteomes" id="UP000503482">
    <property type="component" value="Chromosome"/>
</dbReference>
<evidence type="ECO:0000256" key="8">
    <source>
        <dbReference type="PIRSR" id="PIRSR000350-3"/>
    </source>
</evidence>
<evidence type="ECO:0000259" key="11">
    <source>
        <dbReference type="Pfam" id="PF07992"/>
    </source>
</evidence>
<keyword evidence="3" id="KW-0285">Flavoprotein</keyword>
<feature type="binding site" evidence="8">
    <location>
        <begin position="168"/>
        <end position="175"/>
    </location>
    <ligand>
        <name>NAD(+)</name>
        <dbReference type="ChEBI" id="CHEBI:57540"/>
    </ligand>
</feature>
<dbReference type="InterPro" id="IPR050151">
    <property type="entry name" value="Class-I_Pyr_Nuc-Dis_Oxidored"/>
</dbReference>
<proteinExistence type="inferred from homology"/>
<comment type="similarity">
    <text evidence="1">Belongs to the class-I pyridine nucleotide-disulfide oxidoreductase family.</text>
</comment>
<feature type="binding site" evidence="8">
    <location>
        <position position="299"/>
    </location>
    <ligand>
        <name>FAD</name>
        <dbReference type="ChEBI" id="CHEBI:57692"/>
    </ligand>
</feature>
<organism evidence="12 13">
    <name type="scientific">Arcobacter venerupis</name>
    <dbReference type="NCBI Taxonomy" id="1054033"/>
    <lineage>
        <taxon>Bacteria</taxon>
        <taxon>Pseudomonadati</taxon>
        <taxon>Campylobacterota</taxon>
        <taxon>Epsilonproteobacteria</taxon>
        <taxon>Campylobacterales</taxon>
        <taxon>Arcobacteraceae</taxon>
        <taxon>Arcobacter</taxon>
    </lineage>
</organism>
<feature type="binding site" evidence="8">
    <location>
        <begin position="305"/>
        <end position="308"/>
    </location>
    <ligand>
        <name>FAD</name>
        <dbReference type="ChEBI" id="CHEBI:57692"/>
    </ligand>
</feature>
<name>A0AAE7B7G3_9BACT</name>
<accession>A0AAE7B7G3</accession>
<dbReference type="InterPro" id="IPR016156">
    <property type="entry name" value="FAD/NAD-linked_Rdtase_dimer_sf"/>
</dbReference>
<gene>
    <name evidence="12" type="ORF">AVENP_1239</name>
</gene>
<comment type="cofactor">
    <cofactor evidence="8">
        <name>FAD</name>
        <dbReference type="ChEBI" id="CHEBI:57692"/>
    </cofactor>
    <text evidence="8">Binds 1 FAD per subunit.</text>
</comment>
<dbReference type="PRINTS" id="PR00411">
    <property type="entry name" value="PNDRDTASEI"/>
</dbReference>
<dbReference type="GO" id="GO:0004148">
    <property type="term" value="F:dihydrolipoyl dehydrogenase (NADH) activity"/>
    <property type="evidence" value="ECO:0007669"/>
    <property type="project" value="TreeGrafter"/>
</dbReference>
<feature type="disulfide bond" description="Redox-active" evidence="9">
    <location>
        <begin position="40"/>
        <end position="45"/>
    </location>
</feature>
<dbReference type="InterPro" id="IPR036188">
    <property type="entry name" value="FAD/NAD-bd_sf"/>
</dbReference>
<feature type="active site" description="Proton acceptor" evidence="7">
    <location>
        <position position="432"/>
    </location>
</feature>
<dbReference type="RefSeq" id="WP_128358701.1">
    <property type="nucleotide sequence ID" value="NZ_CP053840.1"/>
</dbReference>
<evidence type="ECO:0000256" key="2">
    <source>
        <dbReference type="ARBA" id="ARBA00016961"/>
    </source>
</evidence>
<evidence type="ECO:0000256" key="3">
    <source>
        <dbReference type="ARBA" id="ARBA00022630"/>
    </source>
</evidence>
<protein>
    <recommendedName>
        <fullName evidence="2">Dihydrolipoyl dehydrogenase</fullName>
    </recommendedName>
    <alternativeName>
        <fullName evidence="6">Dihydrolipoamide dehydrogenase</fullName>
    </alternativeName>
</protein>
<dbReference type="PRINTS" id="PR00368">
    <property type="entry name" value="FADPNR"/>
</dbReference>
<dbReference type="Gene3D" id="3.30.390.30">
    <property type="match status" value="1"/>
</dbReference>
<dbReference type="KEGG" id="avp:AVENP_1239"/>
<evidence type="ECO:0000256" key="4">
    <source>
        <dbReference type="ARBA" id="ARBA00022827"/>
    </source>
</evidence>
<dbReference type="Pfam" id="PF07992">
    <property type="entry name" value="Pyr_redox_2"/>
    <property type="match status" value="1"/>
</dbReference>
<dbReference type="Pfam" id="PF02852">
    <property type="entry name" value="Pyr_redox_dim"/>
    <property type="match status" value="1"/>
</dbReference>
<feature type="binding site" evidence="8">
    <location>
        <position position="111"/>
    </location>
    <ligand>
        <name>FAD</name>
        <dbReference type="ChEBI" id="CHEBI:57692"/>
    </ligand>
</feature>
<dbReference type="GO" id="GO:0050660">
    <property type="term" value="F:flavin adenine dinucleotide binding"/>
    <property type="evidence" value="ECO:0007669"/>
    <property type="project" value="TreeGrafter"/>
</dbReference>
<dbReference type="EMBL" id="CP053840">
    <property type="protein sequence ID" value="QKF66793.1"/>
    <property type="molecule type" value="Genomic_DNA"/>
</dbReference>
<feature type="binding site" evidence="8">
    <location>
        <position position="49"/>
    </location>
    <ligand>
        <name>FAD</name>
        <dbReference type="ChEBI" id="CHEBI:57692"/>
    </ligand>
</feature>
<evidence type="ECO:0000259" key="10">
    <source>
        <dbReference type="Pfam" id="PF02852"/>
    </source>
</evidence>
<dbReference type="Gene3D" id="3.50.50.60">
    <property type="entry name" value="FAD/NAD(P)-binding domain"/>
    <property type="match status" value="2"/>
</dbReference>
<evidence type="ECO:0000256" key="7">
    <source>
        <dbReference type="PIRSR" id="PIRSR000350-2"/>
    </source>
</evidence>
<dbReference type="SUPFAM" id="SSF51905">
    <property type="entry name" value="FAD/NAD(P)-binding domain"/>
    <property type="match status" value="1"/>
</dbReference>
<evidence type="ECO:0000313" key="12">
    <source>
        <dbReference type="EMBL" id="QKF66793.1"/>
    </source>
</evidence>
<sequence length="455" mass="50678">MKKFDLIIIGAGRASNLAVSAGKAGKKVAIIEKSTLGGTCPNRGCVPSKLLIGYAHVANAIKESNRHFINSTINNIDIEKIFAETNEYISKIDGRYNSRFNENVEVFKGTGFFVSDNIIKVNEQKLTAPKIVIATGTKPKKPEHEKAWTSDDIFPLEGKIPKSITIVGSGFIACELAGFFSAIGIETKLLVRSQNILGNEDDEIASIFKKEFSKKVDIEFDTSAIDVEYKNEQFTMILENTNGQKKQHKSEALLYAIGRESNTSSLKLENTSIEINERGYIKRDIFFETTAKGVYVVGDAAGVYMLQHAAAYEVNHVSKILLEECEEPLHFKYMPHAVFTDPEIASVGLTEQEAKKLNIEYISTTTNWLASAKAMSTKLKYPVTKFIVNPKNYEILGCHMIGPESSTMMHQVLAVMHINNDIRHLKEMLYIHPAMSEAILPAAVESVRAIEKFRE</sequence>
<dbReference type="InterPro" id="IPR023753">
    <property type="entry name" value="FAD/NAD-binding_dom"/>
</dbReference>
<evidence type="ECO:0000313" key="13">
    <source>
        <dbReference type="Proteomes" id="UP000503482"/>
    </source>
</evidence>
<dbReference type="InterPro" id="IPR001100">
    <property type="entry name" value="Pyr_nuc-diS_OxRdtase"/>
</dbReference>
<keyword evidence="8" id="KW-0547">Nucleotide-binding</keyword>
<dbReference type="AlphaFoldDB" id="A0AAE7B7G3"/>
<reference evidence="12 13" key="1">
    <citation type="submission" date="2020-05" db="EMBL/GenBank/DDBJ databases">
        <title>Complete genome sequencing of Campylobacter and Arcobacter type strains.</title>
        <authorList>
            <person name="Miller W.G."/>
            <person name="Yee E."/>
        </authorList>
    </citation>
    <scope>NUCLEOTIDE SEQUENCE [LARGE SCALE GENOMIC DNA]</scope>
    <source>
        <strain evidence="12 13">LMG 26156</strain>
    </source>
</reference>
<dbReference type="PANTHER" id="PTHR22912:SF217">
    <property type="entry name" value="DIHYDROLIPOYL DEHYDROGENASE"/>
    <property type="match status" value="1"/>
</dbReference>
<evidence type="ECO:0000256" key="9">
    <source>
        <dbReference type="PIRSR" id="PIRSR000350-4"/>
    </source>
</evidence>
<evidence type="ECO:0000256" key="6">
    <source>
        <dbReference type="ARBA" id="ARBA00031281"/>
    </source>
</evidence>
<dbReference type="PANTHER" id="PTHR22912">
    <property type="entry name" value="DISULFIDE OXIDOREDUCTASE"/>
    <property type="match status" value="1"/>
</dbReference>
<dbReference type="GO" id="GO:0006103">
    <property type="term" value="P:2-oxoglutarate metabolic process"/>
    <property type="evidence" value="ECO:0007669"/>
    <property type="project" value="TreeGrafter"/>
</dbReference>